<dbReference type="EMBL" id="PIQG01000003">
    <property type="protein sequence ID" value="RUO76779.1"/>
    <property type="molecule type" value="Genomic_DNA"/>
</dbReference>
<comment type="caution">
    <text evidence="2">The sequence shown here is derived from an EMBL/GenBank/DDBJ whole genome shotgun (WGS) entry which is preliminary data.</text>
</comment>
<dbReference type="RefSeq" id="WP_126827732.1">
    <property type="nucleotide sequence ID" value="NZ_PIQG01000003.1"/>
</dbReference>
<evidence type="ECO:0000313" key="3">
    <source>
        <dbReference type="Proteomes" id="UP000288279"/>
    </source>
</evidence>
<name>A0A432ZFU4_9GAMM</name>
<gene>
    <name evidence="2" type="ORF">CWI83_07600</name>
</gene>
<dbReference type="Proteomes" id="UP000288279">
    <property type="component" value="Unassembled WGS sequence"/>
</dbReference>
<sequence>MVKCVVRSSVVGIVAAAVLISGGVSAQAVSTEQLAACAQVENPLQRLVCYDKLAAGQGVTAATDATAPPTAKPESQFGKEHLAEDNAQADMIYVVVVNAREDAYGKWVLELDNGQKWRQTDSQTFRIQENEEYYIERGLLNSFYLGREGQNRRIQVRRVD</sequence>
<dbReference type="OrthoDB" id="4750212at2"/>
<accession>A0A432ZFU4</accession>
<evidence type="ECO:0000256" key="1">
    <source>
        <dbReference type="SAM" id="SignalP"/>
    </source>
</evidence>
<feature type="signal peptide" evidence="1">
    <location>
        <begin position="1"/>
        <end position="26"/>
    </location>
</feature>
<keyword evidence="1" id="KW-0732">Signal</keyword>
<feature type="chain" id="PRO_5019515144" description="Lipoprotein" evidence="1">
    <location>
        <begin position="27"/>
        <end position="160"/>
    </location>
</feature>
<protein>
    <recommendedName>
        <fullName evidence="4">Lipoprotein</fullName>
    </recommendedName>
</protein>
<proteinExistence type="predicted"/>
<evidence type="ECO:0008006" key="4">
    <source>
        <dbReference type="Google" id="ProtNLM"/>
    </source>
</evidence>
<organism evidence="2 3">
    <name type="scientific">Pseudidiomarina taiwanensis</name>
    <dbReference type="NCBI Taxonomy" id="337250"/>
    <lineage>
        <taxon>Bacteria</taxon>
        <taxon>Pseudomonadati</taxon>
        <taxon>Pseudomonadota</taxon>
        <taxon>Gammaproteobacteria</taxon>
        <taxon>Alteromonadales</taxon>
        <taxon>Idiomarinaceae</taxon>
        <taxon>Pseudidiomarina</taxon>
    </lineage>
</organism>
<keyword evidence="3" id="KW-1185">Reference proteome</keyword>
<evidence type="ECO:0000313" key="2">
    <source>
        <dbReference type="EMBL" id="RUO76779.1"/>
    </source>
</evidence>
<dbReference type="AlphaFoldDB" id="A0A432ZFU4"/>
<reference evidence="2 3" key="1">
    <citation type="journal article" date="2011" name="Front. Microbiol.">
        <title>Genomic signatures of strain selection and enhancement in Bacillus atrophaeus var. globigii, a historical biowarfare simulant.</title>
        <authorList>
            <person name="Gibbons H.S."/>
            <person name="Broomall S.M."/>
            <person name="McNew L.A."/>
            <person name="Daligault H."/>
            <person name="Chapman C."/>
            <person name="Bruce D."/>
            <person name="Karavis M."/>
            <person name="Krepps M."/>
            <person name="McGregor P.A."/>
            <person name="Hong C."/>
            <person name="Park K.H."/>
            <person name="Akmal A."/>
            <person name="Feldman A."/>
            <person name="Lin J.S."/>
            <person name="Chang W.E."/>
            <person name="Higgs B.W."/>
            <person name="Demirev P."/>
            <person name="Lindquist J."/>
            <person name="Liem A."/>
            <person name="Fochler E."/>
            <person name="Read T.D."/>
            <person name="Tapia R."/>
            <person name="Johnson S."/>
            <person name="Bishop-Lilly K.A."/>
            <person name="Detter C."/>
            <person name="Han C."/>
            <person name="Sozhamannan S."/>
            <person name="Rosenzweig C.N."/>
            <person name="Skowronski E.W."/>
        </authorList>
    </citation>
    <scope>NUCLEOTIDE SEQUENCE [LARGE SCALE GENOMIC DNA]</scope>
    <source>
        <strain evidence="2 3">PIT1</strain>
    </source>
</reference>